<sequence>MYPSQHDATECREQPHDGIYIDVPEGTLLWSLFRIPPDCPYISHAISLYQHFHHYCCVFEPEVNVYYQRQREQLALQLEALLPDELDECSSLPQDRRQLHAYLTHYPLFCSLLLIGNEDEMMQVFWLCLLVRIFRALGPDVYEAYLLFDKLRAAYPADVPFIDVGVLTHGSQHGLIQALNTHSFLAPLTPYVKNRIKRTRQFPYQGVNIHTATVVDNEDLTVTLNTACDKEGNEGESWITLTANQVLNDKAAKRKFSNQGRGIVRAIGRANKALPASQTVLTPSECRVFLTLTCPPLLEGKWLSITKAERKYWLLFWLNLLGHSSCDTPLHNRRSTTGNEPSPPYFSYEFDTREGCNVVLQLPADLVKGKQPEVGDKRYYTHQPSFSLSLPWPLQSLFNLVLRDVPSHQRHGTSLTKTLSISSEQYRKWLSMHIRAVKPLVPFHLTISALHRTFLHFSHGQVPDSTLGQLISQGCMQSYYINQEATASNQQIRRYWQVFLDEIGATKAFDSSRETHTSERLGMGSFHDQVGSALTLREELLPLILSAILMPLQHRPSSYLQLPSNHRQMWSERLTLYLHLRAAMTLALRPVEHPYPTLDHIAFQTGLLTVQDKRSHHHDERRVLVADPKLLQLLSQYQCWQQRLLPLSQSRALVGLNVFDGEQWQPLDQNIVKRLLNTYVGELDLGGLRHISASLWLKANQSHFAQTDLNVLMNHFQRGQSPIGLFSLLSLNQLAYHQQLRLKRVVARFEEYDEQAEAALDWLLGGRDA</sequence>
<accession>Q1Z859</accession>
<protein>
    <submittedName>
        <fullName evidence="1">Uncharacterized protein</fullName>
    </submittedName>
</protein>
<dbReference type="EMBL" id="AAPH01000003">
    <property type="protein sequence ID" value="EAS44654.1"/>
    <property type="molecule type" value="Genomic_DNA"/>
</dbReference>
<dbReference type="HOGENOM" id="CLU_363248_0_0_6"/>
<dbReference type="GO" id="GO:0003677">
    <property type="term" value="F:DNA binding"/>
    <property type="evidence" value="ECO:0007669"/>
    <property type="project" value="InterPro"/>
</dbReference>
<proteinExistence type="predicted"/>
<gene>
    <name evidence="1" type="ORF">P3TCK_26812</name>
</gene>
<organism evidence="1 2">
    <name type="scientific">Photobacterium profundum 3TCK</name>
    <dbReference type="NCBI Taxonomy" id="314280"/>
    <lineage>
        <taxon>Bacteria</taxon>
        <taxon>Pseudomonadati</taxon>
        <taxon>Pseudomonadota</taxon>
        <taxon>Gammaproteobacteria</taxon>
        <taxon>Vibrionales</taxon>
        <taxon>Vibrionaceae</taxon>
        <taxon>Photobacterium</taxon>
    </lineage>
</organism>
<evidence type="ECO:0000313" key="2">
    <source>
        <dbReference type="Proteomes" id="UP000003789"/>
    </source>
</evidence>
<dbReference type="Proteomes" id="UP000003789">
    <property type="component" value="Unassembled WGS sequence"/>
</dbReference>
<reference evidence="1 2" key="1">
    <citation type="submission" date="2006-03" db="EMBL/GenBank/DDBJ databases">
        <authorList>
            <person name="Bartlett D.H."/>
            <person name="Valle G."/>
            <person name="Lauro F.M."/>
            <person name="Vezzi A."/>
            <person name="Simonato F."/>
            <person name="Eloe E."/>
            <person name="Vitulo N."/>
            <person name="Stratton T.K."/>
            <person name="D'angelo M."/>
            <person name="Ferriera S."/>
            <person name="Johnson J."/>
            <person name="Kravitz S."/>
            <person name="Beeson K."/>
            <person name="Sutton G."/>
            <person name="Rogers Y."/>
            <person name="Friedman R."/>
            <person name="Frazier M."/>
            <person name="Venter J.C."/>
        </authorList>
    </citation>
    <scope>NUCLEOTIDE SEQUENCE [LARGE SCALE GENOMIC DNA]</scope>
    <source>
        <strain evidence="1 2">3TCK</strain>
    </source>
</reference>
<dbReference type="SUPFAM" id="SSF56349">
    <property type="entry name" value="DNA breaking-rejoining enzymes"/>
    <property type="match status" value="1"/>
</dbReference>
<dbReference type="OrthoDB" id="9817566at2"/>
<dbReference type="RefSeq" id="WP_006232927.1">
    <property type="nucleotide sequence ID" value="NZ_CH724136.1"/>
</dbReference>
<comment type="caution">
    <text evidence="1">The sequence shown here is derived from an EMBL/GenBank/DDBJ whole genome shotgun (WGS) entry which is preliminary data.</text>
</comment>
<dbReference type="AlphaFoldDB" id="Q1Z859"/>
<evidence type="ECO:0000313" key="1">
    <source>
        <dbReference type="EMBL" id="EAS44654.1"/>
    </source>
</evidence>
<dbReference type="InterPro" id="IPR011010">
    <property type="entry name" value="DNA_brk_join_enz"/>
</dbReference>
<name>Q1Z859_9GAMM</name>